<comment type="caution">
    <text evidence="2">The sequence shown here is derived from an EMBL/GenBank/DDBJ whole genome shotgun (WGS) entry which is preliminary data.</text>
</comment>
<reference evidence="3" key="1">
    <citation type="journal article" date="2015" name="PLoS Genet.">
        <title>Genome Sequence and Transcriptome Analyses of Chrysochromulina tobin: Metabolic Tools for Enhanced Algal Fitness in the Prominent Order Prymnesiales (Haptophyceae).</title>
        <authorList>
            <person name="Hovde B.T."/>
            <person name="Deodato C.R."/>
            <person name="Hunsperger H.M."/>
            <person name="Ryken S.A."/>
            <person name="Yost W."/>
            <person name="Jha R.K."/>
            <person name="Patterson J."/>
            <person name="Monnat R.J. Jr."/>
            <person name="Barlow S.B."/>
            <person name="Starkenburg S.R."/>
            <person name="Cattolico R.A."/>
        </authorList>
    </citation>
    <scope>NUCLEOTIDE SEQUENCE</scope>
    <source>
        <strain evidence="3">CCMP291</strain>
    </source>
</reference>
<dbReference type="InterPro" id="IPR036412">
    <property type="entry name" value="HAD-like_sf"/>
</dbReference>
<feature type="region of interest" description="Disordered" evidence="1">
    <location>
        <begin position="531"/>
        <end position="550"/>
    </location>
</feature>
<dbReference type="Proteomes" id="UP000037460">
    <property type="component" value="Unassembled WGS sequence"/>
</dbReference>
<accession>A0A0M0JLE4</accession>
<evidence type="ECO:0000313" key="2">
    <source>
        <dbReference type="EMBL" id="KOO27137.1"/>
    </source>
</evidence>
<dbReference type="InterPro" id="IPR010033">
    <property type="entry name" value="HAD_SF_ppase_IIIC"/>
</dbReference>
<dbReference type="EMBL" id="JWZX01002758">
    <property type="protein sequence ID" value="KOO27137.1"/>
    <property type="molecule type" value="Genomic_DNA"/>
</dbReference>
<dbReference type="NCBIfam" id="TIGR01681">
    <property type="entry name" value="HAD-SF-IIIC"/>
    <property type="match status" value="1"/>
</dbReference>
<dbReference type="AlphaFoldDB" id="A0A0M0JLE4"/>
<gene>
    <name evidence="2" type="ORF">Ctob_007831</name>
</gene>
<dbReference type="InterPro" id="IPR010037">
    <property type="entry name" value="FkbH_domain"/>
</dbReference>
<dbReference type="InterPro" id="IPR036514">
    <property type="entry name" value="SGNH_hydro_sf"/>
</dbReference>
<keyword evidence="3" id="KW-1185">Reference proteome</keyword>
<sequence>MGDGNVETAPTSFAVPPPAAVAKRAALVIAATFDSLGLQGPLSIWLRALVGLEFCTPQWVGYGMVVESIRDEQSAWNANGSGVNVLLLRAQDFARALQLSRSQLDAGDGAGDGGEASTTEAAIAALLDALRDSCSRRRGPTVVLLPPTSDADASSCAAQRSLAALLWTIRGVTVYDEANLRGSLGSVRYHSPFLDRVAHAPYSPAACSAFAGVIVRELARALAPRKKVYCLDCDNTLWGGAVGELGAAGVSMGDEWLRVQRHFVALQQRGALLCLISRNHEADVRAVLRERRDEMALREEHLVAIRADWAPKSRHVLELASALCLGLASFVFVDDSPSECADVAAHCALHGVSVVLLPRDPKMAEPFLESCWALDEERARFGPEPAVLTAEDAERTALYRQLDERKQFVRGQSAVSSAATGASASASLDAFTASLNLRVDVRPLDRRAESSGALRAAQLSERTNQHNTCKWALSAPRLLACTAGSTCLTVEASDRFGHHGLVGLIVLDEAVMAESTSPPVTLLAPQEAERAGLIRQSTQGESAADDEEET</sequence>
<dbReference type="OrthoDB" id="5334845at2759"/>
<evidence type="ECO:0000256" key="1">
    <source>
        <dbReference type="SAM" id="MobiDB-lite"/>
    </source>
</evidence>
<dbReference type="InterPro" id="IPR023214">
    <property type="entry name" value="HAD_sf"/>
</dbReference>
<dbReference type="Gene3D" id="3.40.50.1110">
    <property type="entry name" value="SGNH hydrolase"/>
    <property type="match status" value="1"/>
</dbReference>
<organism evidence="2 3">
    <name type="scientific">Chrysochromulina tobinii</name>
    <dbReference type="NCBI Taxonomy" id="1460289"/>
    <lineage>
        <taxon>Eukaryota</taxon>
        <taxon>Haptista</taxon>
        <taxon>Haptophyta</taxon>
        <taxon>Prymnesiophyceae</taxon>
        <taxon>Prymnesiales</taxon>
        <taxon>Chrysochromulinaceae</taxon>
        <taxon>Chrysochromulina</taxon>
    </lineage>
</organism>
<dbReference type="SUPFAM" id="SSF56784">
    <property type="entry name" value="HAD-like"/>
    <property type="match status" value="1"/>
</dbReference>
<dbReference type="NCBIfam" id="TIGR01686">
    <property type="entry name" value="FkbH"/>
    <property type="match status" value="1"/>
</dbReference>
<dbReference type="Gene3D" id="3.40.50.1000">
    <property type="entry name" value="HAD superfamily/HAD-like"/>
    <property type="match status" value="1"/>
</dbReference>
<name>A0A0M0JLE4_9EUKA</name>
<evidence type="ECO:0000313" key="3">
    <source>
        <dbReference type="Proteomes" id="UP000037460"/>
    </source>
</evidence>
<protein>
    <submittedName>
        <fullName evidence="2">Uncharacterized protein</fullName>
    </submittedName>
</protein>
<proteinExistence type="predicted"/>